<reference evidence="1" key="1">
    <citation type="journal article" date="2013" name="Nat. Commun.">
        <title>Whole-genome sequencing of Oryza brachyantha reveals mechanisms underlying Oryza genome evolution.</title>
        <authorList>
            <person name="Chen J."/>
            <person name="Huang Q."/>
            <person name="Gao D."/>
            <person name="Wang J."/>
            <person name="Lang Y."/>
            <person name="Liu T."/>
            <person name="Li B."/>
            <person name="Bai Z."/>
            <person name="Luis Goicoechea J."/>
            <person name="Liang C."/>
            <person name="Chen C."/>
            <person name="Zhang W."/>
            <person name="Sun S."/>
            <person name="Liao Y."/>
            <person name="Zhang X."/>
            <person name="Yang L."/>
            <person name="Song C."/>
            <person name="Wang M."/>
            <person name="Shi J."/>
            <person name="Liu G."/>
            <person name="Liu J."/>
            <person name="Zhou H."/>
            <person name="Zhou W."/>
            <person name="Yu Q."/>
            <person name="An N."/>
            <person name="Chen Y."/>
            <person name="Cai Q."/>
            <person name="Wang B."/>
            <person name="Liu B."/>
            <person name="Min J."/>
            <person name="Huang Y."/>
            <person name="Wu H."/>
            <person name="Li Z."/>
            <person name="Zhang Y."/>
            <person name="Yin Y."/>
            <person name="Song W."/>
            <person name="Jiang J."/>
            <person name="Jackson S.A."/>
            <person name="Wing R.A."/>
            <person name="Wang J."/>
            <person name="Chen M."/>
        </authorList>
    </citation>
    <scope>NUCLEOTIDE SEQUENCE [LARGE SCALE GENOMIC DNA]</scope>
    <source>
        <strain evidence="1">cv. IRGC 101232</strain>
    </source>
</reference>
<evidence type="ECO:0000313" key="2">
    <source>
        <dbReference type="Proteomes" id="UP000006038"/>
    </source>
</evidence>
<keyword evidence="2" id="KW-1185">Reference proteome</keyword>
<accession>J3NDH3</accession>
<dbReference type="Proteomes" id="UP000006038">
    <property type="component" value="Chromosome 12"/>
</dbReference>
<dbReference type="AlphaFoldDB" id="J3NDH3"/>
<sequence length="92" mass="10241">MTTPEFGLQSNYPSPRTTAHRKIPGYAIVSIYREKIFAPYEFFGHATNIGVTKRLPTSLPVAAMPCRPGCVAALSCHAIKRGQKVQFWKNFA</sequence>
<name>J3NDH3_ORYBR</name>
<dbReference type="EnsemblPlants" id="OB12G20310.1">
    <property type="protein sequence ID" value="OB12G20310.1"/>
    <property type="gene ID" value="OB12G20310"/>
</dbReference>
<organism evidence="1">
    <name type="scientific">Oryza brachyantha</name>
    <name type="common">malo sina</name>
    <dbReference type="NCBI Taxonomy" id="4533"/>
    <lineage>
        <taxon>Eukaryota</taxon>
        <taxon>Viridiplantae</taxon>
        <taxon>Streptophyta</taxon>
        <taxon>Embryophyta</taxon>
        <taxon>Tracheophyta</taxon>
        <taxon>Spermatophyta</taxon>
        <taxon>Magnoliopsida</taxon>
        <taxon>Liliopsida</taxon>
        <taxon>Poales</taxon>
        <taxon>Poaceae</taxon>
        <taxon>BOP clade</taxon>
        <taxon>Oryzoideae</taxon>
        <taxon>Oryzeae</taxon>
        <taxon>Oryzinae</taxon>
        <taxon>Oryza</taxon>
    </lineage>
</organism>
<dbReference type="HOGENOM" id="CLU_2416807_0_0_1"/>
<dbReference type="Gramene" id="OB12G20310.1">
    <property type="protein sequence ID" value="OB12G20310.1"/>
    <property type="gene ID" value="OB12G20310"/>
</dbReference>
<reference evidence="1" key="2">
    <citation type="submission" date="2013-04" db="UniProtKB">
        <authorList>
            <consortium name="EnsemblPlants"/>
        </authorList>
    </citation>
    <scope>IDENTIFICATION</scope>
</reference>
<protein>
    <submittedName>
        <fullName evidence="1">Uncharacterized protein</fullName>
    </submittedName>
</protein>
<evidence type="ECO:0000313" key="1">
    <source>
        <dbReference type="EnsemblPlants" id="OB12G20310.1"/>
    </source>
</evidence>
<proteinExistence type="predicted"/>